<name>A0A4D7C3W9_9SPHN</name>
<reference evidence="2" key="1">
    <citation type="submission" date="2019-04" db="EMBL/GenBank/DDBJ databases">
        <title>Complete genome sequence of Sphingomonas sp. W1-2-3.</title>
        <authorList>
            <person name="Im W.T."/>
        </authorList>
    </citation>
    <scope>NUCLEOTIDE SEQUENCE [LARGE SCALE GENOMIC DNA]</scope>
    <source>
        <strain evidence="2">W1-2-3</strain>
    </source>
</reference>
<dbReference type="Proteomes" id="UP000298714">
    <property type="component" value="Chromosome"/>
</dbReference>
<sequence>MDINRSKAEFDAIYTKDDPRSYFSVLGSLDYMIPDIAAPITRQLYAAWSEAYGGVPTVLDVGCSYGINAAVHRYALSFRSLRARYARRELMTLEPREVIELDRHYFRSWPEVGIARMGGLDASAQAIRYATDVGLLDWGFVANLETELPTLAMARRFQGVDIILSTGAIGYITARTFEHLLIGKRRPWVISFALRMFPYAAIEATLAAHGLVTEKLQNAVFVQRRFRDSQEFEQCLATLAEQGVDTTEFEATGLLQAELYVSRPEEDVAAHPLDSLVTIVSGRNRATGFRYVHVQTDEGAQIGLEM</sequence>
<dbReference type="GO" id="GO:0008168">
    <property type="term" value="F:methyltransferase activity"/>
    <property type="evidence" value="ECO:0007669"/>
    <property type="project" value="UniProtKB-KW"/>
</dbReference>
<dbReference type="RefSeq" id="WP_222872588.1">
    <property type="nucleotide sequence ID" value="NZ_CP039704.1"/>
</dbReference>
<dbReference type="AlphaFoldDB" id="A0A4D7C3W9"/>
<organism evidence="1 2">
    <name type="scientific">Hankyongella ginsenosidimutans</name>
    <dbReference type="NCBI Taxonomy" id="1763828"/>
    <lineage>
        <taxon>Bacteria</taxon>
        <taxon>Pseudomonadati</taxon>
        <taxon>Pseudomonadota</taxon>
        <taxon>Alphaproteobacteria</taxon>
        <taxon>Sphingomonadales</taxon>
        <taxon>Sphingomonadaceae</taxon>
        <taxon>Hankyongella</taxon>
    </lineage>
</organism>
<keyword evidence="2" id="KW-1185">Reference proteome</keyword>
<accession>A0A4D7C3W9</accession>
<dbReference type="GO" id="GO:0032259">
    <property type="term" value="P:methylation"/>
    <property type="evidence" value="ECO:0007669"/>
    <property type="project" value="UniProtKB-KW"/>
</dbReference>
<dbReference type="EMBL" id="CP039704">
    <property type="protein sequence ID" value="QCI79761.1"/>
    <property type="molecule type" value="Genomic_DNA"/>
</dbReference>
<keyword evidence="1" id="KW-0489">Methyltransferase</keyword>
<keyword evidence="1" id="KW-0808">Transferase</keyword>
<proteinExistence type="predicted"/>
<evidence type="ECO:0000313" key="2">
    <source>
        <dbReference type="Proteomes" id="UP000298714"/>
    </source>
</evidence>
<dbReference type="KEGG" id="hgn:E6W36_10115"/>
<evidence type="ECO:0000313" key="1">
    <source>
        <dbReference type="EMBL" id="QCI79761.1"/>
    </source>
</evidence>
<gene>
    <name evidence="1" type="ORF">E6W36_10115</name>
</gene>
<protein>
    <submittedName>
        <fullName evidence="1">Class I SAM-dependent methyltransferase</fullName>
    </submittedName>
</protein>